<dbReference type="EMBL" id="RAPE01000001">
    <property type="protein sequence ID" value="RKF16519.1"/>
    <property type="molecule type" value="Genomic_DNA"/>
</dbReference>
<feature type="transmembrane region" description="Helical" evidence="1">
    <location>
        <begin position="109"/>
        <end position="134"/>
    </location>
</feature>
<proteinExistence type="predicted"/>
<dbReference type="OrthoDB" id="9809543at2"/>
<keyword evidence="3" id="KW-1185">Reference proteome</keyword>
<dbReference type="AlphaFoldDB" id="A0A3A8AYJ1"/>
<protein>
    <submittedName>
        <fullName evidence="2">DUF2189 domain-containing protein</fullName>
    </submittedName>
</protein>
<dbReference type="RefSeq" id="WP_121163604.1">
    <property type="nucleotide sequence ID" value="NZ_RAPE01000001.1"/>
</dbReference>
<name>A0A3A8AYJ1_9RHOB</name>
<keyword evidence="1" id="KW-1133">Transmembrane helix</keyword>
<feature type="transmembrane region" description="Helical" evidence="1">
    <location>
        <begin position="217"/>
        <end position="249"/>
    </location>
</feature>
<keyword evidence="1" id="KW-0812">Transmembrane</keyword>
<comment type="caution">
    <text evidence="2">The sequence shown here is derived from an EMBL/GenBank/DDBJ whole genome shotgun (WGS) entry which is preliminary data.</text>
</comment>
<dbReference type="InterPro" id="IPR018692">
    <property type="entry name" value="DUF2189"/>
</dbReference>
<reference evidence="2 3" key="1">
    <citation type="submission" date="2018-09" db="EMBL/GenBank/DDBJ databases">
        <title>Roseovarius spongiae sp. nov., isolated from a marine sponge.</title>
        <authorList>
            <person name="Zhuang L."/>
            <person name="Luo L."/>
        </authorList>
    </citation>
    <scope>NUCLEOTIDE SEQUENCE [LARGE SCALE GENOMIC DNA]</scope>
    <source>
        <strain evidence="2 3">HN-E21</strain>
    </source>
</reference>
<organism evidence="2 3">
    <name type="scientific">Roseovarius spongiae</name>
    <dbReference type="NCBI Taxonomy" id="2320272"/>
    <lineage>
        <taxon>Bacteria</taxon>
        <taxon>Pseudomonadati</taxon>
        <taxon>Pseudomonadota</taxon>
        <taxon>Alphaproteobacteria</taxon>
        <taxon>Rhodobacterales</taxon>
        <taxon>Roseobacteraceae</taxon>
        <taxon>Roseovarius</taxon>
    </lineage>
</organism>
<feature type="transmembrane region" description="Helical" evidence="1">
    <location>
        <begin position="140"/>
        <end position="162"/>
    </location>
</feature>
<keyword evidence="1" id="KW-0472">Membrane</keyword>
<gene>
    <name evidence="2" type="ORF">D6850_02915</name>
</gene>
<feature type="transmembrane region" description="Helical" evidence="1">
    <location>
        <begin position="46"/>
        <end position="64"/>
    </location>
</feature>
<accession>A0A3A8AYJ1</accession>
<evidence type="ECO:0000313" key="2">
    <source>
        <dbReference type="EMBL" id="RKF16519.1"/>
    </source>
</evidence>
<evidence type="ECO:0000313" key="3">
    <source>
        <dbReference type="Proteomes" id="UP000281128"/>
    </source>
</evidence>
<dbReference type="Proteomes" id="UP000281128">
    <property type="component" value="Unassembled WGS sequence"/>
</dbReference>
<feature type="transmembrane region" description="Helical" evidence="1">
    <location>
        <begin position="169"/>
        <end position="197"/>
    </location>
</feature>
<dbReference type="Pfam" id="PF09955">
    <property type="entry name" value="DUF2189"/>
    <property type="match status" value="1"/>
</dbReference>
<evidence type="ECO:0000256" key="1">
    <source>
        <dbReference type="SAM" id="Phobius"/>
    </source>
</evidence>
<feature type="transmembrane region" description="Helical" evidence="1">
    <location>
        <begin position="70"/>
        <end position="88"/>
    </location>
</feature>
<sequence length="263" mass="28284">MLEPLPTPRPPAKPESPYARSLPASAAFAWLSGGWRDFRTHPIQSLAYGVFLVLLSYAILWTLYRLGLLYLALPMVSGFLIVGPFFAVGLYEKSRALEQGERITLARMLVVPGVPLGQLAFAGFMLGMLVLFWIRTADLLYALFFGLTPFPGAGEALANVLTTLRGWTLILVGGALGGLFAAFAFALSLFSIPMIVAERRDALTALGVSFLMTVKNLPVALTWGAIVACGLALSVATGLVGLAVIFPLLGHGTWRAYRAIRRG</sequence>